<dbReference type="EMBL" id="FNFE01000001">
    <property type="protein sequence ID" value="SDJ59194.1"/>
    <property type="molecule type" value="Genomic_DNA"/>
</dbReference>
<feature type="region of interest" description="Disordered" evidence="1">
    <location>
        <begin position="310"/>
        <end position="338"/>
    </location>
</feature>
<evidence type="ECO:0000313" key="3">
    <source>
        <dbReference type="Proteomes" id="UP000198882"/>
    </source>
</evidence>
<gene>
    <name evidence="2" type="ORF">SAMN04515672_1102</name>
</gene>
<evidence type="ECO:0000256" key="1">
    <source>
        <dbReference type="SAM" id="MobiDB-lite"/>
    </source>
</evidence>
<proteinExistence type="predicted"/>
<organism evidence="2 3">
    <name type="scientific">Natronorubrum texcoconense</name>
    <dbReference type="NCBI Taxonomy" id="1095776"/>
    <lineage>
        <taxon>Archaea</taxon>
        <taxon>Methanobacteriati</taxon>
        <taxon>Methanobacteriota</taxon>
        <taxon>Stenosarchaea group</taxon>
        <taxon>Halobacteria</taxon>
        <taxon>Halobacteriales</taxon>
        <taxon>Natrialbaceae</taxon>
        <taxon>Natronorubrum</taxon>
    </lineage>
</organism>
<reference evidence="3" key="1">
    <citation type="submission" date="2016-10" db="EMBL/GenBank/DDBJ databases">
        <authorList>
            <person name="Varghese N."/>
            <person name="Submissions S."/>
        </authorList>
    </citation>
    <scope>NUCLEOTIDE SEQUENCE [LARGE SCALE GENOMIC DNA]</scope>
    <source>
        <strain evidence="3">B4,CECT 8067,JCM 17497</strain>
    </source>
</reference>
<sequence>MADRKLKKRLQMIAPDSRVTLTWMADGDTVHSRGIIGCDNQPIRSRRIEAPDRDLLLTPTADGISVSKITATDTEPLGTLNSIHPREQPTETLRITDAGIDVPPTLVGYTGSLILRTHADSRYITIDEPGLQQYSRRFLVELHPLYPVFVHEKPLWIRPSSGSERKYELVDDRSHSETPEPTSNQQRYGDLQRVANTVHTLSTAVFADDRLDERASDRIGRKLHALQSQLLDARTVLVEPSPREMPLTTDKAARYSWEKYTDALEWIDTQIDTLQQRIETDDELPLERKLAAKTRLSQLTELDAIRQTLAESHDVPASMTDEQPSKDNRPQLTVYRGP</sequence>
<feature type="compositionally biased region" description="Basic and acidic residues" evidence="1">
    <location>
        <begin position="167"/>
        <end position="178"/>
    </location>
</feature>
<accession>A0A1G8V015</accession>
<dbReference type="AlphaFoldDB" id="A0A1G8V015"/>
<evidence type="ECO:0000313" key="2">
    <source>
        <dbReference type="EMBL" id="SDJ59194.1"/>
    </source>
</evidence>
<dbReference type="OrthoDB" id="161765at2157"/>
<feature type="region of interest" description="Disordered" evidence="1">
    <location>
        <begin position="167"/>
        <end position="188"/>
    </location>
</feature>
<dbReference type="Proteomes" id="UP000198882">
    <property type="component" value="Unassembled WGS sequence"/>
</dbReference>
<dbReference type="RefSeq" id="WP_090303555.1">
    <property type="nucleotide sequence ID" value="NZ_FNFE01000001.1"/>
</dbReference>
<protein>
    <submittedName>
        <fullName evidence="2">Uncharacterized protein</fullName>
    </submittedName>
</protein>
<keyword evidence="3" id="KW-1185">Reference proteome</keyword>
<dbReference type="STRING" id="1095776.SAMN04515672_1102"/>
<name>A0A1G8V015_9EURY</name>